<sequence length="316" mass="36236">MKIGFYRDIRKFQGGHLKVWDYFNHCLKHPGFRPKIAFSEDSDWSLNNPWFTIREKIAHADVKLTECSVLFVAGSDWSFFLKNPSFEKKIIINLIQGFSHTVPSDEKFQYLTRKAIRICVSDELKHEVLRTQRVNGPLFTIPNGINATEIVVEKQKEQGERVLIVGYKEPIMAAALYEILSGENISSVELLVDDSLPRKVFLQKIANSSIVVFLPFSLEGFFLPALEAMLFDTLVICPDCTGNRSFCLSRYNCLFPDYSIDSIMASIKEACFLSPQQRSVMISNANRTSRSSFDNEKKLFNNILDNLNSIWNDEYV</sequence>
<dbReference type="Gene3D" id="3.40.50.2000">
    <property type="entry name" value="Glycogen Phosphorylase B"/>
    <property type="match status" value="1"/>
</dbReference>
<organism evidence="1">
    <name type="scientific">uncultured Thiotrichaceae bacterium</name>
    <dbReference type="NCBI Taxonomy" id="298394"/>
    <lineage>
        <taxon>Bacteria</taxon>
        <taxon>Pseudomonadati</taxon>
        <taxon>Pseudomonadota</taxon>
        <taxon>Gammaproteobacteria</taxon>
        <taxon>Thiotrichales</taxon>
        <taxon>Thiotrichaceae</taxon>
        <taxon>environmental samples</taxon>
    </lineage>
</organism>
<reference evidence="1" key="1">
    <citation type="submission" date="2020-01" db="EMBL/GenBank/DDBJ databases">
        <authorList>
            <person name="Meier V. D."/>
            <person name="Meier V D."/>
        </authorList>
    </citation>
    <scope>NUCLEOTIDE SEQUENCE</scope>
    <source>
        <strain evidence="1">HLG_WM_MAG_09</strain>
    </source>
</reference>
<evidence type="ECO:0000313" key="1">
    <source>
        <dbReference type="EMBL" id="CAA6829797.1"/>
    </source>
</evidence>
<proteinExistence type="predicted"/>
<name>A0A6S6UJF1_9GAMM</name>
<dbReference type="AlphaFoldDB" id="A0A6S6UJF1"/>
<dbReference type="EMBL" id="CACVAT010000546">
    <property type="protein sequence ID" value="CAA6829797.1"/>
    <property type="molecule type" value="Genomic_DNA"/>
</dbReference>
<evidence type="ECO:0008006" key="2">
    <source>
        <dbReference type="Google" id="ProtNLM"/>
    </source>
</evidence>
<protein>
    <recommendedName>
        <fullName evidence="2">Glycosyl transferase family 1 domain-containing protein</fullName>
    </recommendedName>
</protein>
<gene>
    <name evidence="1" type="ORF">HELGO_WM7627</name>
</gene>
<accession>A0A6S6UJF1</accession>
<dbReference type="SUPFAM" id="SSF53756">
    <property type="entry name" value="UDP-Glycosyltransferase/glycogen phosphorylase"/>
    <property type="match status" value="1"/>
</dbReference>